<dbReference type="PANTHER" id="PTHR42852">
    <property type="entry name" value="THIOL:DISULFIDE INTERCHANGE PROTEIN DSBE"/>
    <property type="match status" value="1"/>
</dbReference>
<dbReference type="PROSITE" id="PS51257">
    <property type="entry name" value="PROKAR_LIPOPROTEIN"/>
    <property type="match status" value="1"/>
</dbReference>
<evidence type="ECO:0000313" key="3">
    <source>
        <dbReference type="EMBL" id="MEN5378929.1"/>
    </source>
</evidence>
<keyword evidence="1" id="KW-0732">Signal</keyword>
<dbReference type="SUPFAM" id="SSF52833">
    <property type="entry name" value="Thioredoxin-like"/>
    <property type="match status" value="1"/>
</dbReference>
<dbReference type="CDD" id="cd02966">
    <property type="entry name" value="TlpA_like_family"/>
    <property type="match status" value="1"/>
</dbReference>
<keyword evidence="4" id="KW-1185">Reference proteome</keyword>
<dbReference type="EMBL" id="JBDJNQ010000008">
    <property type="protein sequence ID" value="MEN5378929.1"/>
    <property type="molecule type" value="Genomic_DNA"/>
</dbReference>
<feature type="signal peptide" evidence="1">
    <location>
        <begin position="1"/>
        <end position="20"/>
    </location>
</feature>
<name>A0ABV0BVV0_9SPHI</name>
<dbReference type="Pfam" id="PF08534">
    <property type="entry name" value="Redoxin"/>
    <property type="match status" value="1"/>
</dbReference>
<sequence>MSNLKTKIAWFLLITTSVMAVSCHSPKAEPKTLQALDSTASDAQTASIATPEVSFTDETGKEIKLNTLKGKVLFINFWATWCGPCIREMPSIHALKESFRDNKDLLFIMVDIDGTLEKSKKFMKKNKYDLPVYIPHSPIPPNFFSNAVPTIVIINKKGELVEQMVGGRDYAAPEIKELLHKLLQSQ</sequence>
<reference evidence="3 4" key="1">
    <citation type="submission" date="2024-04" db="EMBL/GenBank/DDBJ databases">
        <title>WGS of bacteria from Torrens River.</title>
        <authorList>
            <person name="Wyrsch E.R."/>
            <person name="Drigo B."/>
        </authorList>
    </citation>
    <scope>NUCLEOTIDE SEQUENCE [LARGE SCALE GENOMIC DNA]</scope>
    <source>
        <strain evidence="3 4">TWI391</strain>
    </source>
</reference>
<evidence type="ECO:0000256" key="1">
    <source>
        <dbReference type="SAM" id="SignalP"/>
    </source>
</evidence>
<dbReference type="PANTHER" id="PTHR42852:SF13">
    <property type="entry name" value="PROTEIN DIPZ"/>
    <property type="match status" value="1"/>
</dbReference>
<dbReference type="PROSITE" id="PS51352">
    <property type="entry name" value="THIOREDOXIN_2"/>
    <property type="match status" value="1"/>
</dbReference>
<dbReference type="InterPro" id="IPR050553">
    <property type="entry name" value="Thioredoxin_ResA/DsbE_sf"/>
</dbReference>
<dbReference type="RefSeq" id="WP_346581792.1">
    <property type="nucleotide sequence ID" value="NZ_JBDJNQ010000008.1"/>
</dbReference>
<accession>A0ABV0BVV0</accession>
<dbReference type="Gene3D" id="3.40.30.10">
    <property type="entry name" value="Glutaredoxin"/>
    <property type="match status" value="1"/>
</dbReference>
<dbReference type="InterPro" id="IPR013740">
    <property type="entry name" value="Redoxin"/>
</dbReference>
<proteinExistence type="predicted"/>
<dbReference type="InterPro" id="IPR036249">
    <property type="entry name" value="Thioredoxin-like_sf"/>
</dbReference>
<gene>
    <name evidence="3" type="ORF">ABE541_16830</name>
</gene>
<dbReference type="Proteomes" id="UP001409291">
    <property type="component" value="Unassembled WGS sequence"/>
</dbReference>
<dbReference type="InterPro" id="IPR013766">
    <property type="entry name" value="Thioredoxin_domain"/>
</dbReference>
<feature type="chain" id="PRO_5046631654" evidence="1">
    <location>
        <begin position="21"/>
        <end position="186"/>
    </location>
</feature>
<evidence type="ECO:0000259" key="2">
    <source>
        <dbReference type="PROSITE" id="PS51352"/>
    </source>
</evidence>
<evidence type="ECO:0000313" key="4">
    <source>
        <dbReference type="Proteomes" id="UP001409291"/>
    </source>
</evidence>
<protein>
    <submittedName>
        <fullName evidence="3">TlpA disulfide reductase family protein</fullName>
    </submittedName>
</protein>
<organism evidence="3 4">
    <name type="scientific">Sphingobacterium kitahiroshimense</name>
    <dbReference type="NCBI Taxonomy" id="470446"/>
    <lineage>
        <taxon>Bacteria</taxon>
        <taxon>Pseudomonadati</taxon>
        <taxon>Bacteroidota</taxon>
        <taxon>Sphingobacteriia</taxon>
        <taxon>Sphingobacteriales</taxon>
        <taxon>Sphingobacteriaceae</taxon>
        <taxon>Sphingobacterium</taxon>
    </lineage>
</organism>
<feature type="domain" description="Thioredoxin" evidence="2">
    <location>
        <begin position="44"/>
        <end position="184"/>
    </location>
</feature>
<comment type="caution">
    <text evidence="3">The sequence shown here is derived from an EMBL/GenBank/DDBJ whole genome shotgun (WGS) entry which is preliminary data.</text>
</comment>